<dbReference type="SMART" id="SM00184">
    <property type="entry name" value="RING"/>
    <property type="match status" value="2"/>
</dbReference>
<dbReference type="SUPFAM" id="SSF57845">
    <property type="entry name" value="B-box zinc-binding domain"/>
    <property type="match status" value="1"/>
</dbReference>
<dbReference type="Gene3D" id="3.30.160.60">
    <property type="entry name" value="Classic Zinc Finger"/>
    <property type="match status" value="1"/>
</dbReference>
<evidence type="ECO:0000256" key="5">
    <source>
        <dbReference type="SAM" id="Coils"/>
    </source>
</evidence>
<organism evidence="9 10">
    <name type="scientific">Littorina saxatilis</name>
    <dbReference type="NCBI Taxonomy" id="31220"/>
    <lineage>
        <taxon>Eukaryota</taxon>
        <taxon>Metazoa</taxon>
        <taxon>Spiralia</taxon>
        <taxon>Lophotrochozoa</taxon>
        <taxon>Mollusca</taxon>
        <taxon>Gastropoda</taxon>
        <taxon>Caenogastropoda</taxon>
        <taxon>Littorinimorpha</taxon>
        <taxon>Littorinoidea</taxon>
        <taxon>Littorinidae</taxon>
        <taxon>Littorina</taxon>
    </lineage>
</organism>
<keyword evidence="10" id="KW-1185">Reference proteome</keyword>
<gene>
    <name evidence="9" type="ORF">V1264_010019</name>
</gene>
<dbReference type="InterPro" id="IPR017907">
    <property type="entry name" value="Znf_RING_CS"/>
</dbReference>
<keyword evidence="5" id="KW-0175">Coiled coil</keyword>
<sequence>MATASQPVEPNEKECSVCHEDFTDPKVLPCGHLLCRHCLLSWLNTQTDAHCPLCRCAILEPTSDTVSFEDVADSFPTDLAMKAVVDADRILNKDHSCCVCEDVAATSMCLDCGDMLCTACTKVHGKLSMTKHHTVEDLSFLTAEKLAEKQQETCHVHAQKPSEVYCPTHGTSICLLCATTDHRQCPDVTKLETKAEEARATLRELAAILSAGETTLDRAIAQLDDHLQETEKRTKAAIAEIQEMCDRLEAAVKACRHRLTNLAESACDDVKEAVQDGKTRLLSRRGKLTAHKRVVDRSQGKTARASLTTMAVTMKTRVVTLDCSATLPPDAKTINSVTLTIDTKVVSSLEQGLSQLGEIHVVSAGVLGQYEEFVFHEKHGADVVLSSNRKEAQKKGTQHFHGIVFSSQPMKVNRLYEVRVQRNNTPGKGMFLAGIATSSPEKLVFRSSGHAYKWKSSIVINRNAVSINEVEKESSLGENTAYSRQPDGSRIGVFLDHERNLHLYVNGDDIGIAAHAVPEPAFALFDLWHPGKITALPVTPLP</sequence>
<dbReference type="InterPro" id="IPR001841">
    <property type="entry name" value="Znf_RING"/>
</dbReference>
<dbReference type="CDD" id="cd19757">
    <property type="entry name" value="Bbox1"/>
    <property type="match status" value="1"/>
</dbReference>
<dbReference type="PROSITE" id="PS50089">
    <property type="entry name" value="ZF_RING_2"/>
    <property type="match status" value="1"/>
</dbReference>
<evidence type="ECO:0000256" key="1">
    <source>
        <dbReference type="ARBA" id="ARBA00022723"/>
    </source>
</evidence>
<dbReference type="PROSITE" id="PS00518">
    <property type="entry name" value="ZF_RING_1"/>
    <property type="match status" value="1"/>
</dbReference>
<reference evidence="9 10" key="1">
    <citation type="submission" date="2024-02" db="EMBL/GenBank/DDBJ databases">
        <title>Chromosome-scale genome assembly of the rough periwinkle Littorina saxatilis.</title>
        <authorList>
            <person name="De Jode A."/>
            <person name="Faria R."/>
            <person name="Formenti G."/>
            <person name="Sims Y."/>
            <person name="Smith T.P."/>
            <person name="Tracey A."/>
            <person name="Wood J.M.D."/>
            <person name="Zagrodzka Z.B."/>
            <person name="Johannesson K."/>
            <person name="Butlin R.K."/>
            <person name="Leder E.H."/>
        </authorList>
    </citation>
    <scope>NUCLEOTIDE SEQUENCE [LARGE SCALE GENOMIC DNA]</scope>
    <source>
        <strain evidence="9">Snail1</strain>
        <tissue evidence="9">Muscle</tissue>
    </source>
</reference>
<accession>A0AAN9ANN7</accession>
<dbReference type="GO" id="GO:0008270">
    <property type="term" value="F:zinc ion binding"/>
    <property type="evidence" value="ECO:0007669"/>
    <property type="project" value="UniProtKB-KW"/>
</dbReference>
<dbReference type="InterPro" id="IPR043136">
    <property type="entry name" value="B30.2/SPRY_sf"/>
</dbReference>
<evidence type="ECO:0000259" key="8">
    <source>
        <dbReference type="PROSITE" id="PS51065"/>
    </source>
</evidence>
<dbReference type="InterPro" id="IPR006573">
    <property type="entry name" value="NHR_dom"/>
</dbReference>
<dbReference type="Pfam" id="PF07177">
    <property type="entry name" value="Neuralized"/>
    <property type="match status" value="1"/>
</dbReference>
<evidence type="ECO:0000259" key="6">
    <source>
        <dbReference type="PROSITE" id="PS50089"/>
    </source>
</evidence>
<dbReference type="Gene3D" id="3.30.40.10">
    <property type="entry name" value="Zinc/RING finger domain, C3HC4 (zinc finger)"/>
    <property type="match status" value="1"/>
</dbReference>
<evidence type="ECO:0000313" key="10">
    <source>
        <dbReference type="Proteomes" id="UP001374579"/>
    </source>
</evidence>
<feature type="domain" description="RING-type" evidence="6">
    <location>
        <begin position="15"/>
        <end position="55"/>
    </location>
</feature>
<evidence type="ECO:0000313" key="9">
    <source>
        <dbReference type="EMBL" id="KAK7090186.1"/>
    </source>
</evidence>
<dbReference type="GO" id="GO:0061630">
    <property type="term" value="F:ubiquitin protein ligase activity"/>
    <property type="evidence" value="ECO:0007669"/>
    <property type="project" value="TreeGrafter"/>
</dbReference>
<dbReference type="PANTHER" id="PTHR25462:SF229">
    <property type="entry name" value="TRANSCRIPTION INTERMEDIARY FACTOR 1-BETA"/>
    <property type="match status" value="1"/>
</dbReference>
<dbReference type="InterPro" id="IPR047153">
    <property type="entry name" value="TRIM45/56/19-like"/>
</dbReference>
<comment type="caution">
    <text evidence="9">The sequence shown here is derived from an EMBL/GenBank/DDBJ whole genome shotgun (WGS) entry which is preliminary data.</text>
</comment>
<dbReference type="InterPro" id="IPR027370">
    <property type="entry name" value="Znf-RING_euk"/>
</dbReference>
<feature type="domain" description="B box-type" evidence="7">
    <location>
        <begin position="149"/>
        <end position="183"/>
    </location>
</feature>
<keyword evidence="3" id="KW-0862">Zinc</keyword>
<evidence type="ECO:0000259" key="7">
    <source>
        <dbReference type="PROSITE" id="PS50119"/>
    </source>
</evidence>
<dbReference type="GO" id="GO:0006513">
    <property type="term" value="P:protein monoubiquitination"/>
    <property type="evidence" value="ECO:0007669"/>
    <property type="project" value="TreeGrafter"/>
</dbReference>
<dbReference type="PROSITE" id="PS50119">
    <property type="entry name" value="ZF_BBOX"/>
    <property type="match status" value="2"/>
</dbReference>
<dbReference type="SUPFAM" id="SSF57850">
    <property type="entry name" value="RING/U-box"/>
    <property type="match status" value="1"/>
</dbReference>
<proteinExistence type="predicted"/>
<keyword evidence="1" id="KW-0479">Metal-binding</keyword>
<feature type="domain" description="NHR" evidence="8">
    <location>
        <begin position="372"/>
        <end position="539"/>
    </location>
</feature>
<feature type="domain" description="B box-type" evidence="7">
    <location>
        <begin position="92"/>
        <end position="138"/>
    </location>
</feature>
<dbReference type="InterPro" id="IPR013083">
    <property type="entry name" value="Znf_RING/FYVE/PHD"/>
</dbReference>
<dbReference type="PROSITE" id="PS51065">
    <property type="entry name" value="NHR"/>
    <property type="match status" value="1"/>
</dbReference>
<keyword evidence="2 4" id="KW-0863">Zinc-finger</keyword>
<name>A0AAN9ANN7_9CAEN</name>
<dbReference type="Pfam" id="PF13445">
    <property type="entry name" value="zf-RING_UBOX"/>
    <property type="match status" value="1"/>
</dbReference>
<evidence type="ECO:0000256" key="3">
    <source>
        <dbReference type="ARBA" id="ARBA00022833"/>
    </source>
</evidence>
<dbReference type="EMBL" id="JBAMIC010000024">
    <property type="protein sequence ID" value="KAK7090186.1"/>
    <property type="molecule type" value="Genomic_DNA"/>
</dbReference>
<dbReference type="InterPro" id="IPR000315">
    <property type="entry name" value="Znf_B-box"/>
</dbReference>
<evidence type="ECO:0000256" key="2">
    <source>
        <dbReference type="ARBA" id="ARBA00022771"/>
    </source>
</evidence>
<dbReference type="Proteomes" id="UP001374579">
    <property type="component" value="Unassembled WGS sequence"/>
</dbReference>
<protein>
    <submittedName>
        <fullName evidence="9">Uncharacterized protein</fullName>
    </submittedName>
</protein>
<dbReference type="Gene3D" id="2.60.120.920">
    <property type="match status" value="1"/>
</dbReference>
<dbReference type="PANTHER" id="PTHR25462">
    <property type="entry name" value="BONUS, ISOFORM C-RELATED"/>
    <property type="match status" value="1"/>
</dbReference>
<evidence type="ECO:0000256" key="4">
    <source>
        <dbReference type="PROSITE-ProRule" id="PRU00024"/>
    </source>
</evidence>
<dbReference type="AlphaFoldDB" id="A0AAN9ANN7"/>
<feature type="coiled-coil region" evidence="5">
    <location>
        <begin position="188"/>
        <end position="258"/>
    </location>
</feature>